<evidence type="ECO:0000313" key="3">
    <source>
        <dbReference type="Proteomes" id="UP001178288"/>
    </source>
</evidence>
<keyword evidence="3" id="KW-1185">Reference proteome</keyword>
<gene>
    <name evidence="2" type="ORF">QNH39_01050</name>
</gene>
<evidence type="ECO:0000313" key="2">
    <source>
        <dbReference type="EMBL" id="WHY86515.1"/>
    </source>
</evidence>
<accession>A0AA95MRD6</accession>
<keyword evidence="1" id="KW-0812">Transmembrane</keyword>
<dbReference type="RefSeq" id="WP_066148026.1">
    <property type="nucleotide sequence ID" value="NZ_CP126114.1"/>
</dbReference>
<organism evidence="2 3">
    <name type="scientific">Neobacillus novalis</name>
    <dbReference type="NCBI Taxonomy" id="220687"/>
    <lineage>
        <taxon>Bacteria</taxon>
        <taxon>Bacillati</taxon>
        <taxon>Bacillota</taxon>
        <taxon>Bacilli</taxon>
        <taxon>Bacillales</taxon>
        <taxon>Bacillaceae</taxon>
        <taxon>Neobacillus</taxon>
    </lineage>
</organism>
<evidence type="ECO:0000256" key="1">
    <source>
        <dbReference type="SAM" id="Phobius"/>
    </source>
</evidence>
<dbReference type="AlphaFoldDB" id="A0AA95MRD6"/>
<sequence length="344" mass="38564">MFNNFDKELNNILNEEKEIPFTVRQSLDKTYDSIRKQSKQKKRKFNRNGIIAVVASACLVVGLTVSNDNVKAGIYEFFNFHDKGIERAVNEGFTQDSKSVASDKNIKVMLDHYFSDNNKIGLSFQMVFKDKSLLDKGVEEVSLNYRIINGDGEYIDEFVSDKKKLHGTNKYISSIENKNGPIDLKAGTVQYDAVLDSNEGTIPLLKNAVIEVESVIFNNGDGEFKVINGNWRLKLGEHTKAFSNIEYAMKNTSSKVQVTSAIANPTSLNITFALDGVIENENLIGGRMHITDENGEKYQPNAFSMKVKDNQTIISTNFPVSSYADANRLKLVVEEIGETDLVKK</sequence>
<protein>
    <submittedName>
        <fullName evidence="2">DUF4179 domain-containing protein</fullName>
    </submittedName>
</protein>
<dbReference type="Proteomes" id="UP001178288">
    <property type="component" value="Chromosome"/>
</dbReference>
<reference evidence="2" key="1">
    <citation type="submission" date="2023-05" db="EMBL/GenBank/DDBJ databases">
        <title>Comparative genomics of Bacillaceae isolates and their secondary metabolite potential.</title>
        <authorList>
            <person name="Song L."/>
            <person name="Nielsen L.J."/>
            <person name="Mohite O."/>
            <person name="Xu X."/>
            <person name="Weber T."/>
            <person name="Kovacs A.T."/>
        </authorList>
    </citation>
    <scope>NUCLEOTIDE SEQUENCE</scope>
    <source>
        <strain evidence="2">XLM17</strain>
    </source>
</reference>
<dbReference type="KEGG" id="nnv:QNH39_01050"/>
<keyword evidence="1" id="KW-0472">Membrane</keyword>
<name>A0AA95MRD6_9BACI</name>
<feature type="transmembrane region" description="Helical" evidence="1">
    <location>
        <begin position="45"/>
        <end position="65"/>
    </location>
</feature>
<keyword evidence="1" id="KW-1133">Transmembrane helix</keyword>
<proteinExistence type="predicted"/>
<dbReference type="EMBL" id="CP126114">
    <property type="protein sequence ID" value="WHY86515.1"/>
    <property type="molecule type" value="Genomic_DNA"/>
</dbReference>